<reference evidence="1" key="1">
    <citation type="journal article" date="2017" name="Nature">
        <title>The genome of Chenopodium quinoa.</title>
        <authorList>
            <person name="Jarvis D.E."/>
            <person name="Ho Y.S."/>
            <person name="Lightfoot D.J."/>
            <person name="Schmoeckel S.M."/>
            <person name="Li B."/>
            <person name="Borm T.J.A."/>
            <person name="Ohyanagi H."/>
            <person name="Mineta K."/>
            <person name="Michell C.T."/>
            <person name="Saber N."/>
            <person name="Kharbatia N.M."/>
            <person name="Rupper R.R."/>
            <person name="Sharp A.R."/>
            <person name="Dally N."/>
            <person name="Boughton B.A."/>
            <person name="Woo Y.H."/>
            <person name="Gao G."/>
            <person name="Schijlen E.G.W.M."/>
            <person name="Guo X."/>
            <person name="Momin A.A."/>
            <person name="Negrao S."/>
            <person name="Al-Babili S."/>
            <person name="Gehring C."/>
            <person name="Roessner U."/>
            <person name="Jung C."/>
            <person name="Murphy K."/>
            <person name="Arold S.T."/>
            <person name="Gojobori T."/>
            <person name="van der Linden C.G."/>
            <person name="van Loo E.N."/>
            <person name="Jellen E.N."/>
            <person name="Maughan P.J."/>
            <person name="Tester M."/>
        </authorList>
    </citation>
    <scope>NUCLEOTIDE SEQUENCE [LARGE SCALE GENOMIC DNA]</scope>
    <source>
        <strain evidence="1">cv. PI 614886</strain>
    </source>
</reference>
<dbReference type="AlphaFoldDB" id="A0A803LHY5"/>
<organism evidence="1 2">
    <name type="scientific">Chenopodium quinoa</name>
    <name type="common">Quinoa</name>
    <dbReference type="NCBI Taxonomy" id="63459"/>
    <lineage>
        <taxon>Eukaryota</taxon>
        <taxon>Viridiplantae</taxon>
        <taxon>Streptophyta</taxon>
        <taxon>Embryophyta</taxon>
        <taxon>Tracheophyta</taxon>
        <taxon>Spermatophyta</taxon>
        <taxon>Magnoliopsida</taxon>
        <taxon>eudicotyledons</taxon>
        <taxon>Gunneridae</taxon>
        <taxon>Pentapetalae</taxon>
        <taxon>Caryophyllales</taxon>
        <taxon>Chenopodiaceae</taxon>
        <taxon>Chenopodioideae</taxon>
        <taxon>Atripliceae</taxon>
        <taxon>Chenopodium</taxon>
    </lineage>
</organism>
<dbReference type="Proteomes" id="UP000596660">
    <property type="component" value="Unplaced"/>
</dbReference>
<keyword evidence="2" id="KW-1185">Reference proteome</keyword>
<sequence>MTEDDVYSKNVCSRPGYITFSSGRSFKNEYSVKKDADDEYTTTLLNIKEQSHIMDPCLALSWARDAGCLTELLESEETAYLAEYDTLEKQIARQIEINDKDEFSSFIDQNYYKLKAFPAYEVLGRLCKDCATACVDAFLDSQLRIYVDLNEFYHAMNPARLPLEHAARGLSYSLTHLLLCRGAFPDDKGLKEALCAFRLLVPSPDLENTPILQFIMTELAPQTELYMDEENFVNAFNVIRILRLQVHTEFSQQIVPPKHPSPQQLAIKLDKLHQRHIRENGLCSSCGGGEESILHALFLCSNVKSMWDMSPFAGLLVDAPSSSFMDRLLWVLSKVSKDEFMLFVSLVWAAWAYRNSVVFGEPWNNRDIGVLGFVKLIGDNSKYIGAMTSSVRRVAVDFRSGWSPPDAGMTTMVSVKMVEALAARMGVCLARDLGVQQTDDEEEEEYKAETLLYLKEHGHHNVPCLALEQIEINDKDEFTSFIALNYYKLKAFPASQVLKRLCKDCATACVAAFLDSQLRIYVNLNERYEAMTIGCPLELAARGLSYIFLINGSKCFTMLDVGSGAQQSYINLMELFESPKLEEHLNMIKLLASYVEQLKICSLCLHYIEMGYIVELGALLFVCWDRLLVPSPDLENTPIVQFLMTELAPPSELDMDEATQKNFVNAFNVIGILRHQKMLKHEASHDITYAGPWGVSNDILLLKLTSESQVLSKKIFSKKQMLSRSTSQTYVVVKKGFKFSLQKVPPKGPLYPAQLAIELDKSVANSISKTLARVHAPLLRIVKRIIK</sequence>
<proteinExistence type="predicted"/>
<name>A0A803LHY5_CHEQI</name>
<protein>
    <submittedName>
        <fullName evidence="1">Uncharacterized protein</fullName>
    </submittedName>
</protein>
<dbReference type="Gramene" id="AUR62013582-RA">
    <property type="protein sequence ID" value="AUR62013582-RA:cds"/>
    <property type="gene ID" value="AUR62013582"/>
</dbReference>
<evidence type="ECO:0000313" key="1">
    <source>
        <dbReference type="EnsemblPlants" id="AUR62013582-RA:cds"/>
    </source>
</evidence>
<dbReference type="EnsemblPlants" id="AUR62013582-RA">
    <property type="protein sequence ID" value="AUR62013582-RA:cds"/>
    <property type="gene ID" value="AUR62013582"/>
</dbReference>
<reference evidence="1" key="2">
    <citation type="submission" date="2021-03" db="UniProtKB">
        <authorList>
            <consortium name="EnsemblPlants"/>
        </authorList>
    </citation>
    <scope>IDENTIFICATION</scope>
</reference>
<accession>A0A803LHY5</accession>
<evidence type="ECO:0000313" key="2">
    <source>
        <dbReference type="Proteomes" id="UP000596660"/>
    </source>
</evidence>